<reference evidence="1 2" key="1">
    <citation type="submission" date="2020-08" db="EMBL/GenBank/DDBJ databases">
        <title>Genomic Encyclopedia of Type Strains, Phase III (KMG-III): the genomes of soil and plant-associated and newly described type strains.</title>
        <authorList>
            <person name="Whitman W."/>
        </authorList>
    </citation>
    <scope>NUCLEOTIDE SEQUENCE [LARGE SCALE GENOMIC DNA]</scope>
    <source>
        <strain evidence="1 2">CECT 4462</strain>
    </source>
</reference>
<accession>A0A839T7V3</accession>
<dbReference type="AlphaFoldDB" id="A0A839T7V3"/>
<keyword evidence="2" id="KW-1185">Reference proteome</keyword>
<dbReference type="EMBL" id="JACHXI010000027">
    <property type="protein sequence ID" value="MBB3105168.1"/>
    <property type="molecule type" value="Genomic_DNA"/>
</dbReference>
<dbReference type="Proteomes" id="UP000549250">
    <property type="component" value="Unassembled WGS sequence"/>
</dbReference>
<evidence type="ECO:0000313" key="2">
    <source>
        <dbReference type="Proteomes" id="UP000549250"/>
    </source>
</evidence>
<organism evidence="1 2">
    <name type="scientific">Azomonas macrocytogenes</name>
    <name type="common">Azotobacter macrocytogenes</name>
    <dbReference type="NCBI Taxonomy" id="69962"/>
    <lineage>
        <taxon>Bacteria</taxon>
        <taxon>Pseudomonadati</taxon>
        <taxon>Pseudomonadota</taxon>
        <taxon>Gammaproteobacteria</taxon>
        <taxon>Pseudomonadales</taxon>
        <taxon>Pseudomonadaceae</taxon>
        <taxon>Azomonas</taxon>
    </lineage>
</organism>
<name>A0A839T7V3_AZOMA</name>
<proteinExistence type="predicted"/>
<evidence type="ECO:0000313" key="1">
    <source>
        <dbReference type="EMBL" id="MBB3105168.1"/>
    </source>
</evidence>
<gene>
    <name evidence="1" type="ORF">FHR87_003603</name>
</gene>
<sequence length="37" mass="4402">MAFLFQLSSAQQQSCQSDYYRAPFPQQVKRVIQYEQS</sequence>
<comment type="caution">
    <text evidence="1">The sequence shown here is derived from an EMBL/GenBank/DDBJ whole genome shotgun (WGS) entry which is preliminary data.</text>
</comment>
<protein>
    <submittedName>
        <fullName evidence="1">Uncharacterized protein</fullName>
    </submittedName>
</protein>